<accession>A0ABT7BSJ5</accession>
<comment type="caution">
    <text evidence="1">The sequence shown here is derived from an EMBL/GenBank/DDBJ whole genome shotgun (WGS) entry which is preliminary data.</text>
</comment>
<dbReference type="EMBL" id="JAQOSQ010000002">
    <property type="protein sequence ID" value="MDJ1182163.1"/>
    <property type="molecule type" value="Genomic_DNA"/>
</dbReference>
<sequence>MSSNWLIQNNDYTETTGMRFFTKSSGYVELQNTTTNESVSVPFLWFFWDMQYYYDPAIGFWNEYPNSSAWIEDMQMMQFTPTENNPKGNFYYLVLPETEEGILEDFSQAETSSLTFNSGQLDRVFESILGTSYEINELSLKQQLDVCDVANCEAQPVPEASSVFGVLSIGFIALGVAMKRKLFGR</sequence>
<gene>
    <name evidence="1" type="ORF">PMH09_03065</name>
</gene>
<evidence type="ECO:0000313" key="1">
    <source>
        <dbReference type="EMBL" id="MDJ1182163.1"/>
    </source>
</evidence>
<reference evidence="1 2" key="1">
    <citation type="submission" date="2023-01" db="EMBL/GenBank/DDBJ databases">
        <title>Novel diversity within Roseofilum (Cyanobacteria; Desertifilaceae) from marine benthic mats with descriptions of four novel species.</title>
        <authorList>
            <person name="Wang Y."/>
            <person name="Berthold D.E."/>
            <person name="Hu J."/>
            <person name="Lefler F.W."/>
            <person name="Laughinghouse H.D. IV."/>
        </authorList>
    </citation>
    <scope>NUCLEOTIDE SEQUENCE [LARGE SCALE GENOMIC DNA]</scope>
    <source>
        <strain evidence="1 2">BLCC-M143</strain>
    </source>
</reference>
<evidence type="ECO:0008006" key="3">
    <source>
        <dbReference type="Google" id="ProtNLM"/>
    </source>
</evidence>
<organism evidence="1 2">
    <name type="scientific">Roseofilum casamattae BLCC-M143</name>
    <dbReference type="NCBI Taxonomy" id="3022442"/>
    <lineage>
        <taxon>Bacteria</taxon>
        <taxon>Bacillati</taxon>
        <taxon>Cyanobacteriota</taxon>
        <taxon>Cyanophyceae</taxon>
        <taxon>Desertifilales</taxon>
        <taxon>Desertifilaceae</taxon>
        <taxon>Roseofilum</taxon>
        <taxon>Roseofilum casamattae</taxon>
    </lineage>
</organism>
<dbReference type="Proteomes" id="UP001232992">
    <property type="component" value="Unassembled WGS sequence"/>
</dbReference>
<keyword evidence="2" id="KW-1185">Reference proteome</keyword>
<proteinExistence type="predicted"/>
<evidence type="ECO:0000313" key="2">
    <source>
        <dbReference type="Proteomes" id="UP001232992"/>
    </source>
</evidence>
<name>A0ABT7BSJ5_9CYAN</name>
<protein>
    <recommendedName>
        <fullName evidence="3">PEP-CTERM sorting domain-containing protein</fullName>
    </recommendedName>
</protein>
<dbReference type="RefSeq" id="WP_283756816.1">
    <property type="nucleotide sequence ID" value="NZ_JAQOSQ010000002.1"/>
</dbReference>